<sequence>MERRTPSQLKKPAPSLLSPMCPIAHIATFSWKISCGVEINRHEDEGRTHLIVTGLIQHLQRCQGHNTALIIQLPHQKLHPPLGKPLSAHPDEGTQQLSAIQTCRLLAPSQDLC</sequence>
<dbReference type="Proteomes" id="UP000324222">
    <property type="component" value="Unassembled WGS sequence"/>
</dbReference>
<accession>A0A5B7DUM4</accession>
<evidence type="ECO:0000313" key="1">
    <source>
        <dbReference type="EMBL" id="MPC24653.1"/>
    </source>
</evidence>
<comment type="caution">
    <text evidence="1">The sequence shown here is derived from an EMBL/GenBank/DDBJ whole genome shotgun (WGS) entry which is preliminary data.</text>
</comment>
<keyword evidence="2" id="KW-1185">Reference proteome</keyword>
<proteinExistence type="predicted"/>
<organism evidence="1 2">
    <name type="scientific">Portunus trituberculatus</name>
    <name type="common">Swimming crab</name>
    <name type="synonym">Neptunus trituberculatus</name>
    <dbReference type="NCBI Taxonomy" id="210409"/>
    <lineage>
        <taxon>Eukaryota</taxon>
        <taxon>Metazoa</taxon>
        <taxon>Ecdysozoa</taxon>
        <taxon>Arthropoda</taxon>
        <taxon>Crustacea</taxon>
        <taxon>Multicrustacea</taxon>
        <taxon>Malacostraca</taxon>
        <taxon>Eumalacostraca</taxon>
        <taxon>Eucarida</taxon>
        <taxon>Decapoda</taxon>
        <taxon>Pleocyemata</taxon>
        <taxon>Brachyura</taxon>
        <taxon>Eubrachyura</taxon>
        <taxon>Portunoidea</taxon>
        <taxon>Portunidae</taxon>
        <taxon>Portuninae</taxon>
        <taxon>Portunus</taxon>
    </lineage>
</organism>
<name>A0A5B7DUM4_PORTR</name>
<dbReference type="AlphaFoldDB" id="A0A5B7DUM4"/>
<protein>
    <submittedName>
        <fullName evidence="1">Uncharacterized protein</fullName>
    </submittedName>
</protein>
<evidence type="ECO:0000313" key="2">
    <source>
        <dbReference type="Proteomes" id="UP000324222"/>
    </source>
</evidence>
<gene>
    <name evidence="1" type="ORF">E2C01_017740</name>
</gene>
<dbReference type="EMBL" id="VSRR010001357">
    <property type="protein sequence ID" value="MPC24653.1"/>
    <property type="molecule type" value="Genomic_DNA"/>
</dbReference>
<reference evidence="1 2" key="1">
    <citation type="submission" date="2019-05" db="EMBL/GenBank/DDBJ databases">
        <title>Another draft genome of Portunus trituberculatus and its Hox gene families provides insights of decapod evolution.</title>
        <authorList>
            <person name="Jeong J.-H."/>
            <person name="Song I."/>
            <person name="Kim S."/>
            <person name="Choi T."/>
            <person name="Kim D."/>
            <person name="Ryu S."/>
            <person name="Kim W."/>
        </authorList>
    </citation>
    <scope>NUCLEOTIDE SEQUENCE [LARGE SCALE GENOMIC DNA]</scope>
    <source>
        <tissue evidence="1">Muscle</tissue>
    </source>
</reference>